<protein>
    <recommendedName>
        <fullName evidence="8">Rod shape-determining protein MreD</fullName>
    </recommendedName>
</protein>
<keyword evidence="4 9" id="KW-0812">Transmembrane</keyword>
<evidence type="ECO:0000256" key="4">
    <source>
        <dbReference type="ARBA" id="ARBA00022692"/>
    </source>
</evidence>
<dbReference type="Pfam" id="PF04093">
    <property type="entry name" value="MreD"/>
    <property type="match status" value="1"/>
</dbReference>
<organism evidence="10 11">
    <name type="scientific">Candidatus Thiomargarita nelsonii</name>
    <dbReference type="NCBI Taxonomy" id="1003181"/>
    <lineage>
        <taxon>Bacteria</taxon>
        <taxon>Pseudomonadati</taxon>
        <taxon>Pseudomonadota</taxon>
        <taxon>Gammaproteobacteria</taxon>
        <taxon>Thiotrichales</taxon>
        <taxon>Thiotrichaceae</taxon>
        <taxon>Thiomargarita</taxon>
    </lineage>
</organism>
<proteinExistence type="inferred from homology"/>
<dbReference type="PIRSF" id="PIRSF018472">
    <property type="entry name" value="MreD_proteobac"/>
    <property type="match status" value="1"/>
</dbReference>
<dbReference type="Proteomes" id="UP000030428">
    <property type="component" value="Unassembled WGS sequence"/>
</dbReference>
<comment type="function">
    <text evidence="8">Involved in formation of the rod shape of the cell. May also contribute to regulation of formation of penicillin-binding proteins.</text>
</comment>
<comment type="subcellular location">
    <subcellularLocation>
        <location evidence="8">Cell inner membrane</location>
    </subcellularLocation>
    <subcellularLocation>
        <location evidence="1">Cell membrane</location>
        <topology evidence="1">Multi-pass membrane protein</topology>
    </subcellularLocation>
</comment>
<feature type="transmembrane region" description="Helical" evidence="9">
    <location>
        <begin position="38"/>
        <end position="62"/>
    </location>
</feature>
<dbReference type="GO" id="GO:0005886">
    <property type="term" value="C:plasma membrane"/>
    <property type="evidence" value="ECO:0007669"/>
    <property type="project" value="UniProtKB-SubCell"/>
</dbReference>
<dbReference type="PANTHER" id="PTHR37484:SF1">
    <property type="entry name" value="ROD SHAPE-DETERMINING PROTEIN MRED"/>
    <property type="match status" value="1"/>
</dbReference>
<feature type="transmembrane region" description="Helical" evidence="9">
    <location>
        <begin position="12"/>
        <end position="31"/>
    </location>
</feature>
<feature type="transmembrane region" description="Helical" evidence="9">
    <location>
        <begin position="104"/>
        <end position="128"/>
    </location>
</feature>
<sequence>MSLDRHHGGWVIVLSFVFSFMLAILPMPAWASAWRPDWVAMILIYWCLALPLRVGVATAWFVGIIHDVLNDTLLGQHALGFVLIAYLAVKFHQQLRLFPVWQQAIGVFGMVALNQLLGIWIQSIFGYSEMRDSFIFPAFSSLLLWPWFFLILGDIQRKYKVV</sequence>
<evidence type="ECO:0000256" key="1">
    <source>
        <dbReference type="ARBA" id="ARBA00004651"/>
    </source>
</evidence>
<feature type="transmembrane region" description="Helical" evidence="9">
    <location>
        <begin position="74"/>
        <end position="92"/>
    </location>
</feature>
<dbReference type="EMBL" id="JSZA02000012">
    <property type="protein sequence ID" value="KHD07932.1"/>
    <property type="molecule type" value="Genomic_DNA"/>
</dbReference>
<dbReference type="InterPro" id="IPR026034">
    <property type="entry name" value="MreD_proteobac"/>
</dbReference>
<evidence type="ECO:0000313" key="10">
    <source>
        <dbReference type="EMBL" id="KHD07932.1"/>
    </source>
</evidence>
<dbReference type="InterPro" id="IPR007227">
    <property type="entry name" value="Cell_shape_determining_MreD"/>
</dbReference>
<evidence type="ECO:0000256" key="2">
    <source>
        <dbReference type="ARBA" id="ARBA00007776"/>
    </source>
</evidence>
<name>A0A0A6PC88_9GAMM</name>
<dbReference type="AlphaFoldDB" id="A0A0A6PC88"/>
<feature type="transmembrane region" description="Helical" evidence="9">
    <location>
        <begin position="134"/>
        <end position="152"/>
    </location>
</feature>
<dbReference type="NCBIfam" id="TIGR03426">
    <property type="entry name" value="shape_MreD"/>
    <property type="match status" value="1"/>
</dbReference>
<keyword evidence="8" id="KW-0997">Cell inner membrane</keyword>
<dbReference type="PANTHER" id="PTHR37484">
    <property type="entry name" value="ROD SHAPE-DETERMINING PROTEIN MRED"/>
    <property type="match status" value="1"/>
</dbReference>
<evidence type="ECO:0000256" key="9">
    <source>
        <dbReference type="SAM" id="Phobius"/>
    </source>
</evidence>
<keyword evidence="7 8" id="KW-0472">Membrane</keyword>
<keyword evidence="3 8" id="KW-1003">Cell membrane</keyword>
<evidence type="ECO:0000256" key="5">
    <source>
        <dbReference type="ARBA" id="ARBA00022960"/>
    </source>
</evidence>
<evidence type="ECO:0000256" key="6">
    <source>
        <dbReference type="ARBA" id="ARBA00022989"/>
    </source>
</evidence>
<keyword evidence="5 8" id="KW-0133">Cell shape</keyword>
<evidence type="ECO:0000313" key="11">
    <source>
        <dbReference type="Proteomes" id="UP000030428"/>
    </source>
</evidence>
<dbReference type="GO" id="GO:0008360">
    <property type="term" value="P:regulation of cell shape"/>
    <property type="evidence" value="ECO:0007669"/>
    <property type="project" value="UniProtKB-UniRule"/>
</dbReference>
<comment type="similarity">
    <text evidence="2 8">Belongs to the MreD family.</text>
</comment>
<gene>
    <name evidence="10" type="ORF">PN36_04520</name>
</gene>
<reference evidence="10 11" key="1">
    <citation type="journal article" date="2016" name="Front. Microbiol.">
        <title>Single-Cell (Meta-)Genomics of a Dimorphic Candidatus Thiomargarita nelsonii Reveals Genomic Plasticity.</title>
        <authorList>
            <person name="Flood B.E."/>
            <person name="Fliss P."/>
            <person name="Jones D.S."/>
            <person name="Dick G.J."/>
            <person name="Jain S."/>
            <person name="Kaster A.K."/>
            <person name="Winkel M."/>
            <person name="Mussmann M."/>
            <person name="Bailey J."/>
        </authorList>
    </citation>
    <scope>NUCLEOTIDE SEQUENCE [LARGE SCALE GENOMIC DNA]</scope>
    <source>
        <strain evidence="10">Hydrate Ridge</strain>
    </source>
</reference>
<accession>A0A0A6PC88</accession>
<evidence type="ECO:0000256" key="3">
    <source>
        <dbReference type="ARBA" id="ARBA00022475"/>
    </source>
</evidence>
<evidence type="ECO:0000256" key="8">
    <source>
        <dbReference type="PIRNR" id="PIRNR018472"/>
    </source>
</evidence>
<keyword evidence="6 9" id="KW-1133">Transmembrane helix</keyword>
<evidence type="ECO:0000256" key="7">
    <source>
        <dbReference type="ARBA" id="ARBA00023136"/>
    </source>
</evidence>
<comment type="caution">
    <text evidence="10">The sequence shown here is derived from an EMBL/GenBank/DDBJ whole genome shotgun (WGS) entry which is preliminary data.</text>
</comment>
<keyword evidence="11" id="KW-1185">Reference proteome</keyword>